<dbReference type="SUPFAM" id="SSF53590">
    <property type="entry name" value="Nucleoside hydrolase"/>
    <property type="match status" value="1"/>
</dbReference>
<dbReference type="InterPro" id="IPR001138">
    <property type="entry name" value="Zn2Cys6_DnaBD"/>
</dbReference>
<keyword evidence="2" id="KW-0479">Metal-binding</keyword>
<gene>
    <name evidence="8" type="ORF">D0865_14690</name>
</gene>
<feature type="compositionally biased region" description="Low complexity" evidence="6">
    <location>
        <begin position="1335"/>
        <end position="1353"/>
    </location>
</feature>
<dbReference type="Pfam" id="PF01156">
    <property type="entry name" value="IU_nuc_hydro"/>
    <property type="match status" value="1"/>
</dbReference>
<dbReference type="InterPro" id="IPR036452">
    <property type="entry name" value="Ribo_hydro-like"/>
</dbReference>
<evidence type="ECO:0000256" key="3">
    <source>
        <dbReference type="ARBA" id="ARBA00023015"/>
    </source>
</evidence>
<feature type="compositionally biased region" description="Low complexity" evidence="6">
    <location>
        <begin position="728"/>
        <end position="744"/>
    </location>
</feature>
<feature type="compositionally biased region" description="Polar residues" evidence="6">
    <location>
        <begin position="700"/>
        <end position="717"/>
    </location>
</feature>
<dbReference type="GO" id="GO:0008270">
    <property type="term" value="F:zinc ion binding"/>
    <property type="evidence" value="ECO:0007669"/>
    <property type="project" value="InterPro"/>
</dbReference>
<evidence type="ECO:0000256" key="5">
    <source>
        <dbReference type="ARBA" id="ARBA00023242"/>
    </source>
</evidence>
<dbReference type="SMART" id="SM00906">
    <property type="entry name" value="Fungal_trans"/>
    <property type="match status" value="1"/>
</dbReference>
<evidence type="ECO:0000256" key="1">
    <source>
        <dbReference type="ARBA" id="ARBA00009176"/>
    </source>
</evidence>
<dbReference type="Proteomes" id="UP000270230">
    <property type="component" value="Unassembled WGS sequence"/>
</dbReference>
<comment type="caution">
    <text evidence="8">The sequence shown here is derived from an EMBL/GenBank/DDBJ whole genome shotgun (WGS) entry which is preliminary data.</text>
</comment>
<dbReference type="InterPro" id="IPR051127">
    <property type="entry name" value="Fungal_SecMet_Regulators"/>
</dbReference>
<organism evidence="8 9">
    <name type="scientific">Hortaea werneckii</name>
    <name type="common">Black yeast</name>
    <name type="synonym">Cladosporium werneckii</name>
    <dbReference type="NCBI Taxonomy" id="91943"/>
    <lineage>
        <taxon>Eukaryota</taxon>
        <taxon>Fungi</taxon>
        <taxon>Dikarya</taxon>
        <taxon>Ascomycota</taxon>
        <taxon>Pezizomycotina</taxon>
        <taxon>Dothideomycetes</taxon>
        <taxon>Dothideomycetidae</taxon>
        <taxon>Mycosphaerellales</taxon>
        <taxon>Teratosphaeriaceae</taxon>
        <taxon>Hortaea</taxon>
    </lineage>
</organism>
<dbReference type="Pfam" id="PF00172">
    <property type="entry name" value="Zn_clus"/>
    <property type="match status" value="1"/>
</dbReference>
<dbReference type="GO" id="GO:0000435">
    <property type="term" value="P:positive regulation of transcription from RNA polymerase II promoter by galactose"/>
    <property type="evidence" value="ECO:0007669"/>
    <property type="project" value="TreeGrafter"/>
</dbReference>
<feature type="region of interest" description="Disordered" evidence="6">
    <location>
        <begin position="243"/>
        <end position="266"/>
    </location>
</feature>
<dbReference type="Gene3D" id="4.10.240.10">
    <property type="entry name" value="Zn(2)-C6 fungal-type DNA-binding domain"/>
    <property type="match status" value="1"/>
</dbReference>
<evidence type="ECO:0000313" key="8">
    <source>
        <dbReference type="EMBL" id="RMY32591.1"/>
    </source>
</evidence>
<dbReference type="EMBL" id="QWIN01002176">
    <property type="protein sequence ID" value="RMY32591.1"/>
    <property type="molecule type" value="Genomic_DNA"/>
</dbReference>
<proteinExistence type="inferred from homology"/>
<keyword evidence="4" id="KW-0804">Transcription</keyword>
<dbReference type="CDD" id="cd12148">
    <property type="entry name" value="fungal_TF_MHR"/>
    <property type="match status" value="1"/>
</dbReference>
<feature type="region of interest" description="Disordered" evidence="6">
    <location>
        <begin position="1235"/>
        <end position="1269"/>
    </location>
</feature>
<reference evidence="8 9" key="1">
    <citation type="journal article" date="2018" name="BMC Genomics">
        <title>Genomic evidence for intraspecific hybridization in a clonal and extremely halotolerant yeast.</title>
        <authorList>
            <person name="Gostincar C."/>
            <person name="Stajich J.E."/>
            <person name="Zupancic J."/>
            <person name="Zalar P."/>
            <person name="Gunde-Cimerman N."/>
        </authorList>
    </citation>
    <scope>NUCLEOTIDE SEQUENCE [LARGE SCALE GENOMIC DNA]</scope>
    <source>
        <strain evidence="8 9">EXF-151</strain>
    </source>
</reference>
<sequence>MAPRKIIIDTDPGVDDMLAMLLASSCLPEELEVLLLSITYGNIDVQNCIRNAISMFYHIEKEIAWRKSQGKPIGFDTIRKTKPVVAVGPEHPLTDDMLMADYFHGRDGLGGIHESHPHLSPDDTWKSVLSAARNSDDPAMSEIADELAKKDALFTPSHKPAHQEILRLLRENEPDTVTIVAIGPLTNLALAASEDPEAFLRVKEVVVMGGTINEPGNITPEGEFNTFADPVAAARVYALTSPNPFTTMPPTPPAPPGAKEGEHPPPYLASYPQKLSRQLKVTMFPLDITERHLIKRGEYRKTMEPVIASGSPLAEWTTAFLNATFDKVESLQSKVSGDEVGLQLHDPLCVWYCMIKAGEAGWKVNVDEDIRIETSGQWTRGMCVVDRRSRRKREDDDVCERAGDSGNWLSSKAGNRVGRCVATPGERSFGGYLLKRSTHLLSHDIKSSSVIRYGVFLSVVKYEIQGLGFVKPRDPSPHVACLQFRLQPRNSFLSSIIATARLGWLKMDHEYAALANLAGQVQQHQQQDFQHAPPPPPQQQLDDGSVTGGKRKADDGQPQQRAKRNRYISIACNECKRRKIKCNGQTPCQRCGNLNLECVYAPNCCNGFKDSHEYKEMQAHVASLQDQISMLYHDLSSLRAQLGQPPPPPMQQHIQQPQQQQPPPQPMMQQPPQQTPPQQHFVHHQHPQAQQQSHTPIDPSLQNAPFPSHRGSYSMQPSDPGAAIAHLSPSAQRPKSQSQSQQPSFRGPTSDEFNFGVAKSSLQTMGITPGAEDGGSGTAGFTTGDPSPVQSPPPRDRNSAQYLSSTHAQKDPIWSVSQEEAIRLCHVYEDEMGMMYPILDSSKMIAYAQKLYRFMEAAHRSGLMQQGMPGPDAIDDEDANILKMVLATAMTVESQGRSELGRRLFECVQPAIDNSLHGNVDLKGVKLLVLAATYEFQRDNEGTAWRIIGLTARLCIELGLHRRETYEAMGDESDRNETILLFWSIYVLDRRWSFGTGMPFALQDSDIDPQLPKPEEKSPYLMAMINYSAIGSKVWHTVATAPSTEGGPLINTEEMNYLDYQVIQWHRTIPVFLRFEHPAQVGRLSTPIGPAPSRAGHRLRIIIYLRANQMRILIYRTVLHSATSIIRYREQAQTVVDVAKDTVRVLTHINHTTDLYRTQQMLFNPFLTSALAVLFLAVSHTPALFAEQVKEEFYMALELVRGFSKDSWIGKRLWRTIRVLKEVGPKLGLAAKENNGVAHQQQSAPDQAQDRPHSSSHQQDQAGSKDDLDRSAAVAMAGLAGHNVDEMAGVFNVDSHQWSVGSGASISPEGMVHDLSSLFEAAGGLQMMGQPGNEDAQGSQQGQMQGGDAMNNGSDATGNGGVGSTGGGLPSEEGLSNILKELF</sequence>
<dbReference type="PANTHER" id="PTHR47424:SF5">
    <property type="entry name" value="ZN(II)2CYS6 TRANSCRIPTION FACTOR (EUROFUNG)"/>
    <property type="match status" value="1"/>
</dbReference>
<dbReference type="InterPro" id="IPR001910">
    <property type="entry name" value="Inosine/uridine_hydrolase_dom"/>
</dbReference>
<evidence type="ECO:0000256" key="2">
    <source>
        <dbReference type="ARBA" id="ARBA00022723"/>
    </source>
</evidence>
<evidence type="ECO:0000259" key="7">
    <source>
        <dbReference type="PROSITE" id="PS50048"/>
    </source>
</evidence>
<protein>
    <recommendedName>
        <fullName evidence="7">Zn(2)-C6 fungal-type domain-containing protein</fullName>
    </recommendedName>
</protein>
<dbReference type="InterPro" id="IPR036864">
    <property type="entry name" value="Zn2-C6_fun-type_DNA-bd_sf"/>
</dbReference>
<feature type="domain" description="Zn(2)-C6 fungal-type" evidence="7">
    <location>
        <begin position="571"/>
        <end position="600"/>
    </location>
</feature>
<feature type="compositionally biased region" description="Gly residues" evidence="6">
    <location>
        <begin position="1358"/>
        <end position="1369"/>
    </location>
</feature>
<feature type="region of interest" description="Disordered" evidence="6">
    <location>
        <begin position="523"/>
        <end position="563"/>
    </location>
</feature>
<evidence type="ECO:0000256" key="6">
    <source>
        <dbReference type="SAM" id="MobiDB-lite"/>
    </source>
</evidence>
<dbReference type="InterPro" id="IPR007219">
    <property type="entry name" value="XnlR_reg_dom"/>
</dbReference>
<feature type="compositionally biased region" description="Low complexity" evidence="6">
    <location>
        <begin position="667"/>
        <end position="680"/>
    </location>
</feature>
<dbReference type="PROSITE" id="PS50048">
    <property type="entry name" value="ZN2_CY6_FUNGAL_2"/>
    <property type="match status" value="1"/>
</dbReference>
<dbReference type="GO" id="GO:0005634">
    <property type="term" value="C:nucleus"/>
    <property type="evidence" value="ECO:0007669"/>
    <property type="project" value="TreeGrafter"/>
</dbReference>
<feature type="region of interest" description="Disordered" evidence="6">
    <location>
        <begin position="1330"/>
        <end position="1376"/>
    </location>
</feature>
<evidence type="ECO:0000313" key="9">
    <source>
        <dbReference type="Proteomes" id="UP000270230"/>
    </source>
</evidence>
<evidence type="ECO:0000256" key="4">
    <source>
        <dbReference type="ARBA" id="ARBA00023163"/>
    </source>
</evidence>
<keyword evidence="3" id="KW-0805">Transcription regulation</keyword>
<dbReference type="Gene3D" id="3.90.245.10">
    <property type="entry name" value="Ribonucleoside hydrolase-like"/>
    <property type="match status" value="1"/>
</dbReference>
<name>A0A3M7AYM4_HORWE</name>
<feature type="region of interest" description="Disordered" evidence="6">
    <location>
        <begin position="639"/>
        <end position="807"/>
    </location>
</feature>
<dbReference type="SUPFAM" id="SSF57701">
    <property type="entry name" value="Zn2/Cys6 DNA-binding domain"/>
    <property type="match status" value="1"/>
</dbReference>
<dbReference type="Pfam" id="PF04082">
    <property type="entry name" value="Fungal_trans"/>
    <property type="match status" value="1"/>
</dbReference>
<dbReference type="CDD" id="cd00067">
    <property type="entry name" value="GAL4"/>
    <property type="match status" value="1"/>
</dbReference>
<comment type="similarity">
    <text evidence="1">Belongs to the IUNH family.</text>
</comment>
<dbReference type="GO" id="GO:0000981">
    <property type="term" value="F:DNA-binding transcription factor activity, RNA polymerase II-specific"/>
    <property type="evidence" value="ECO:0007669"/>
    <property type="project" value="InterPro"/>
</dbReference>
<feature type="compositionally biased region" description="Pro residues" evidence="6">
    <location>
        <begin position="247"/>
        <end position="256"/>
    </location>
</feature>
<dbReference type="PROSITE" id="PS00463">
    <property type="entry name" value="ZN2_CY6_FUNGAL_1"/>
    <property type="match status" value="1"/>
</dbReference>
<dbReference type="PANTHER" id="PTHR47424">
    <property type="entry name" value="REGULATORY PROTEIN GAL4"/>
    <property type="match status" value="1"/>
</dbReference>
<feature type="compositionally biased region" description="Polar residues" evidence="6">
    <location>
        <begin position="1237"/>
        <end position="1246"/>
    </location>
</feature>
<keyword evidence="5" id="KW-0539">Nucleus</keyword>
<dbReference type="SMART" id="SM00066">
    <property type="entry name" value="GAL4"/>
    <property type="match status" value="1"/>
</dbReference>
<accession>A0A3M7AYM4</accession>
<dbReference type="OrthoDB" id="3971593at2759"/>
<dbReference type="GO" id="GO:0016799">
    <property type="term" value="F:hydrolase activity, hydrolyzing N-glycosyl compounds"/>
    <property type="evidence" value="ECO:0007669"/>
    <property type="project" value="InterPro"/>
</dbReference>
<dbReference type="GO" id="GO:0006351">
    <property type="term" value="P:DNA-templated transcription"/>
    <property type="evidence" value="ECO:0007669"/>
    <property type="project" value="InterPro"/>
</dbReference>
<dbReference type="GO" id="GO:0000978">
    <property type="term" value="F:RNA polymerase II cis-regulatory region sequence-specific DNA binding"/>
    <property type="evidence" value="ECO:0007669"/>
    <property type="project" value="TreeGrafter"/>
</dbReference>